<protein>
    <recommendedName>
        <fullName evidence="3">HTH cro/C1-type domain-containing protein</fullName>
    </recommendedName>
</protein>
<dbReference type="Proteomes" id="UP000219559">
    <property type="component" value="Unassembled WGS sequence"/>
</dbReference>
<gene>
    <name evidence="1" type="ORF">B7P33_16365</name>
</gene>
<evidence type="ECO:0000313" key="2">
    <source>
        <dbReference type="Proteomes" id="UP000219559"/>
    </source>
</evidence>
<accession>A0A2A4G352</accession>
<evidence type="ECO:0008006" key="3">
    <source>
        <dbReference type="Google" id="ProtNLM"/>
    </source>
</evidence>
<name>A0A2A4G352_9FLAO</name>
<proteinExistence type="predicted"/>
<reference evidence="1 2" key="1">
    <citation type="submission" date="2017-04" db="EMBL/GenBank/DDBJ databases">
        <title>A new member of the family Flavobacteriaceae isolated from ascidians.</title>
        <authorList>
            <person name="Chen L."/>
        </authorList>
    </citation>
    <scope>NUCLEOTIDE SEQUENCE [LARGE SCALE GENOMIC DNA]</scope>
    <source>
        <strain evidence="1 2">HQA918</strain>
    </source>
</reference>
<dbReference type="EMBL" id="NBWU01000007">
    <property type="protein sequence ID" value="PCE62853.1"/>
    <property type="molecule type" value="Genomic_DNA"/>
</dbReference>
<keyword evidence="2" id="KW-1185">Reference proteome</keyword>
<sequence length="103" mass="12064">MLDIVLGYQNLLHNIDSYIDESKFKKEYLIEKLQVSRATFYNKAKNKSFTVAEMVTLIKILFPEEARAFEIKQALLESREDSRNGRLKTHAEVMANVRKKLNK</sequence>
<comment type="caution">
    <text evidence="1">The sequence shown here is derived from an EMBL/GenBank/DDBJ whole genome shotgun (WGS) entry which is preliminary data.</text>
</comment>
<dbReference type="AlphaFoldDB" id="A0A2A4G352"/>
<dbReference type="RefSeq" id="WP_097440962.1">
    <property type="nucleotide sequence ID" value="NZ_KZ300477.1"/>
</dbReference>
<evidence type="ECO:0000313" key="1">
    <source>
        <dbReference type="EMBL" id="PCE62853.1"/>
    </source>
</evidence>
<organism evidence="1 2">
    <name type="scientific">Sediminicola luteus</name>
    <dbReference type="NCBI Taxonomy" id="319238"/>
    <lineage>
        <taxon>Bacteria</taxon>
        <taxon>Pseudomonadati</taxon>
        <taxon>Bacteroidota</taxon>
        <taxon>Flavobacteriia</taxon>
        <taxon>Flavobacteriales</taxon>
        <taxon>Flavobacteriaceae</taxon>
        <taxon>Sediminicola</taxon>
    </lineage>
</organism>
<dbReference type="OrthoDB" id="1360584at2"/>